<feature type="compositionally biased region" description="Low complexity" evidence="1">
    <location>
        <begin position="144"/>
        <end position="155"/>
    </location>
</feature>
<comment type="caution">
    <text evidence="2">The sequence shown here is derived from an EMBL/GenBank/DDBJ whole genome shotgun (WGS) entry which is preliminary data.</text>
</comment>
<evidence type="ECO:0000313" key="2">
    <source>
        <dbReference type="EMBL" id="KAF7776354.1"/>
    </source>
</evidence>
<proteinExistence type="predicted"/>
<accession>A0A8H7KH72</accession>
<dbReference type="EMBL" id="JABXXO010000006">
    <property type="protein sequence ID" value="KAF7776354.1"/>
    <property type="molecule type" value="Genomic_DNA"/>
</dbReference>
<sequence length="253" mass="27928">MCDRGVLSPKGSTRDIITYFFRNDVTHDFVLSTMDNDFATSPQADDDSELQDELASSETEEHSIKPPEGLRLSQQATVYPPKPCDRCMRMNRTCKGIAGSRCEYCKKLKQKCSNATGPARGRHATRLAILAAAAARGISLPQEQQSQAASSASSSVRSKRKAADGTVTPNGQGGEDDECDDDEYDDDDHEPPVKLNKKRRSTKTALSPAQTKMLDTITELEGTVRDLQNHTAREVERIKQVIGRLKADIRELE</sequence>
<reference evidence="2 3" key="1">
    <citation type="journal article" name="Sci. Rep.">
        <title>Telomere-to-telomere assembled and centromere annotated genomes of the two main subspecies of the button mushroom Agaricus bisporus reveal especially polymorphic chromosome ends.</title>
        <authorList>
            <person name="Sonnenberg A.S.M."/>
            <person name="Sedaghat-Telgerd N."/>
            <person name="Lavrijssen B."/>
            <person name="Ohm R.A."/>
            <person name="Hendrickx P.M."/>
            <person name="Scholtmeijer K."/>
            <person name="Baars J.J.P."/>
            <person name="van Peer A."/>
        </authorList>
    </citation>
    <scope>NUCLEOTIDE SEQUENCE [LARGE SCALE GENOMIC DNA]</scope>
    <source>
        <strain evidence="2 3">H119_p4</strain>
    </source>
</reference>
<dbReference type="AlphaFoldDB" id="A0A8H7KH72"/>
<feature type="compositionally biased region" description="Acidic residues" evidence="1">
    <location>
        <begin position="174"/>
        <end position="189"/>
    </location>
</feature>
<organism evidence="2 3">
    <name type="scientific">Agaricus bisporus var. burnettii</name>
    <dbReference type="NCBI Taxonomy" id="192524"/>
    <lineage>
        <taxon>Eukaryota</taxon>
        <taxon>Fungi</taxon>
        <taxon>Dikarya</taxon>
        <taxon>Basidiomycota</taxon>
        <taxon>Agaricomycotina</taxon>
        <taxon>Agaricomycetes</taxon>
        <taxon>Agaricomycetidae</taxon>
        <taxon>Agaricales</taxon>
        <taxon>Agaricineae</taxon>
        <taxon>Agaricaceae</taxon>
        <taxon>Agaricus</taxon>
    </lineage>
</organism>
<dbReference type="Proteomes" id="UP000629468">
    <property type="component" value="Unassembled WGS sequence"/>
</dbReference>
<evidence type="ECO:0000313" key="3">
    <source>
        <dbReference type="Proteomes" id="UP000629468"/>
    </source>
</evidence>
<name>A0A8H7KH72_AGABI</name>
<evidence type="ECO:0000256" key="1">
    <source>
        <dbReference type="SAM" id="MobiDB-lite"/>
    </source>
</evidence>
<feature type="region of interest" description="Disordered" evidence="1">
    <location>
        <begin position="40"/>
        <end position="67"/>
    </location>
</feature>
<protein>
    <submittedName>
        <fullName evidence="2">Uncharacterized protein</fullName>
    </submittedName>
</protein>
<feature type="region of interest" description="Disordered" evidence="1">
    <location>
        <begin position="141"/>
        <end position="210"/>
    </location>
</feature>
<gene>
    <name evidence="2" type="ORF">Agabi119p4_4747</name>
</gene>